<dbReference type="Proteomes" id="UP001463665">
    <property type="component" value="Chromosome"/>
</dbReference>
<reference evidence="5 6" key="1">
    <citation type="submission" date="2024-04" db="EMBL/GenBank/DDBJ databases">
        <title>Genome sequencing and assembly of rice foliar adapted Chryseobacterium endophyticum OsEnb-ALM-A6.</title>
        <authorList>
            <person name="Kumar S."/>
            <person name="Javed M."/>
            <person name="Chouhan V."/>
            <person name="Charishma K."/>
            <person name="Patel A."/>
            <person name="Kumar M."/>
            <person name="Sahu K.P."/>
            <person name="Kumar A."/>
        </authorList>
    </citation>
    <scope>NUCLEOTIDE SEQUENCE [LARGE SCALE GENOMIC DNA]</scope>
    <source>
        <strain evidence="5 6">OsEnb-ALM-A6</strain>
    </source>
</reference>
<sequence length="129" mass="14640">MAKTLYDYWFVQFDFPDENGKPYKSSGGKMIWNEILKREIPEGWGFQTIEELGTIVGGSTPSKASEENFSKNDIPWITPKDLSQNIGNKFIARGEFDVTEKGFKEASLNILPANSVFDVIKSSNRLFSY</sequence>
<dbReference type="EC" id="3.1.21.-" evidence="5"/>
<evidence type="ECO:0000256" key="2">
    <source>
        <dbReference type="ARBA" id="ARBA00022747"/>
    </source>
</evidence>
<dbReference type="InterPro" id="IPR000055">
    <property type="entry name" value="Restrct_endonuc_typeI_TRD"/>
</dbReference>
<evidence type="ECO:0000313" key="5">
    <source>
        <dbReference type="EMBL" id="XAO72782.1"/>
    </source>
</evidence>
<keyword evidence="2" id="KW-0680">Restriction system</keyword>
<dbReference type="SUPFAM" id="SSF116734">
    <property type="entry name" value="DNA methylase specificity domain"/>
    <property type="match status" value="1"/>
</dbReference>
<dbReference type="InterPro" id="IPR044946">
    <property type="entry name" value="Restrct_endonuc_typeI_TRD_sf"/>
</dbReference>
<name>A0AAU6WII5_9FLAO</name>
<protein>
    <submittedName>
        <fullName evidence="5">Restriction endonuclease subunit S</fullName>
        <ecNumber evidence="5">3.1.21.-</ecNumber>
    </submittedName>
</protein>
<evidence type="ECO:0000256" key="1">
    <source>
        <dbReference type="ARBA" id="ARBA00010923"/>
    </source>
</evidence>
<dbReference type="EMBL" id="CP154834">
    <property type="protein sequence ID" value="XAO72782.1"/>
    <property type="molecule type" value="Genomic_DNA"/>
</dbReference>
<keyword evidence="5" id="KW-0540">Nuclease</keyword>
<keyword evidence="3" id="KW-0238">DNA-binding</keyword>
<proteinExistence type="inferred from homology"/>
<dbReference type="RefSeq" id="WP_345765519.1">
    <property type="nucleotide sequence ID" value="NZ_CP154834.1"/>
</dbReference>
<dbReference type="Gene3D" id="1.10.287.1120">
    <property type="entry name" value="Bipartite methylase S protein"/>
    <property type="match status" value="1"/>
</dbReference>
<evidence type="ECO:0000256" key="3">
    <source>
        <dbReference type="ARBA" id="ARBA00023125"/>
    </source>
</evidence>
<keyword evidence="5" id="KW-0378">Hydrolase</keyword>
<evidence type="ECO:0000313" key="6">
    <source>
        <dbReference type="Proteomes" id="UP001463665"/>
    </source>
</evidence>
<evidence type="ECO:0000259" key="4">
    <source>
        <dbReference type="Pfam" id="PF01420"/>
    </source>
</evidence>
<dbReference type="AlphaFoldDB" id="A0AAU6WII5"/>
<dbReference type="Pfam" id="PF01420">
    <property type="entry name" value="Methylase_S"/>
    <property type="match status" value="1"/>
</dbReference>
<dbReference type="GO" id="GO:0004519">
    <property type="term" value="F:endonuclease activity"/>
    <property type="evidence" value="ECO:0007669"/>
    <property type="project" value="UniProtKB-KW"/>
</dbReference>
<keyword evidence="6" id="KW-1185">Reference proteome</keyword>
<dbReference type="GO" id="GO:0003677">
    <property type="term" value="F:DNA binding"/>
    <property type="evidence" value="ECO:0007669"/>
    <property type="project" value="UniProtKB-KW"/>
</dbReference>
<dbReference type="Gene3D" id="3.90.220.20">
    <property type="entry name" value="DNA methylase specificity domains"/>
    <property type="match status" value="1"/>
</dbReference>
<feature type="domain" description="Type I restriction modification DNA specificity" evidence="4">
    <location>
        <begin position="41"/>
        <end position="116"/>
    </location>
</feature>
<keyword evidence="5" id="KW-0255">Endonuclease</keyword>
<dbReference type="GO" id="GO:0016787">
    <property type="term" value="F:hydrolase activity"/>
    <property type="evidence" value="ECO:0007669"/>
    <property type="project" value="UniProtKB-KW"/>
</dbReference>
<accession>A0AAU6WII5</accession>
<gene>
    <name evidence="5" type="ORF">AAFP95_13005</name>
</gene>
<comment type="similarity">
    <text evidence="1">Belongs to the type-I restriction system S methylase family.</text>
</comment>
<dbReference type="GO" id="GO:0009307">
    <property type="term" value="P:DNA restriction-modification system"/>
    <property type="evidence" value="ECO:0007669"/>
    <property type="project" value="UniProtKB-KW"/>
</dbReference>
<organism evidence="5 6">
    <name type="scientific">Chryseobacterium endophyticum</name>
    <dbReference type="NCBI Taxonomy" id="1854762"/>
    <lineage>
        <taxon>Bacteria</taxon>
        <taxon>Pseudomonadati</taxon>
        <taxon>Bacteroidota</taxon>
        <taxon>Flavobacteriia</taxon>
        <taxon>Flavobacteriales</taxon>
        <taxon>Weeksellaceae</taxon>
        <taxon>Chryseobacterium group</taxon>
        <taxon>Chryseobacterium</taxon>
    </lineage>
</organism>